<dbReference type="CDD" id="cd03784">
    <property type="entry name" value="GT1_Gtf-like"/>
    <property type="match status" value="1"/>
</dbReference>
<dbReference type="InterPro" id="IPR002213">
    <property type="entry name" value="UDP_glucos_trans"/>
</dbReference>
<sequence>MWAIVCRAVGSVWLLSVKRTRARCSGRTMWRVALRSGWGAVRGVGRSGPGRPGDNAVGRTPVGHILCVTVDAGGNVPPMARIAAVTARRGHRVTVLGHERVRRHFDAPGIEFVAYRSVRPWDAGAEQSPLRWVPMLNDRRLGVEVTELCRARQPDLALVDCLIAPAHQAVRDLGITRVVLTHSIRGWMADYPRPGRLGGGSPALLYGYRLGDLWDSAALNLVAAHRGTDPARDRERSENVRWTGAVLPPARPADIAGRSPHVVVSMSTNGYPGQRAVLNRVIAALTPMRVRATVTTGGVFDPVSFDAPDHIEVTGFADHGDLMPTTSALIGHGGYSTTMRALSHDIPVVVIPASAFTDQPIVGRAMRDAGVGRLVRRSGSPSSIRSAAEAVLTDESIRGRARELGAQLRTQDGAAVAASALEELLTGPVT</sequence>
<evidence type="ECO:0000313" key="3">
    <source>
        <dbReference type="Proteomes" id="UP001059836"/>
    </source>
</evidence>
<dbReference type="InterPro" id="IPR050426">
    <property type="entry name" value="Glycosyltransferase_28"/>
</dbReference>
<organism evidence="2 3">
    <name type="scientific">Gordonia pseudamarae</name>
    <dbReference type="NCBI Taxonomy" id="2831662"/>
    <lineage>
        <taxon>Bacteria</taxon>
        <taxon>Bacillati</taxon>
        <taxon>Actinomycetota</taxon>
        <taxon>Actinomycetes</taxon>
        <taxon>Mycobacteriales</taxon>
        <taxon>Gordoniaceae</taxon>
        <taxon>Gordonia</taxon>
    </lineage>
</organism>
<protein>
    <recommendedName>
        <fullName evidence="1">Erythromycin biosynthesis protein CIII-like C-terminal domain-containing protein</fullName>
    </recommendedName>
</protein>
<accession>A0ABX6IGN7</accession>
<name>A0ABX6IGN7_9ACTN</name>
<dbReference type="EMBL" id="CP045809">
    <property type="protein sequence ID" value="QHN35010.1"/>
    <property type="molecule type" value="Genomic_DNA"/>
</dbReference>
<evidence type="ECO:0000259" key="1">
    <source>
        <dbReference type="Pfam" id="PF06722"/>
    </source>
</evidence>
<dbReference type="Pfam" id="PF06722">
    <property type="entry name" value="EryCIII-like_C"/>
    <property type="match status" value="1"/>
</dbReference>
<dbReference type="Gene3D" id="3.40.50.2000">
    <property type="entry name" value="Glycogen Phosphorylase B"/>
    <property type="match status" value="2"/>
</dbReference>
<dbReference type="PANTHER" id="PTHR48050:SF13">
    <property type="entry name" value="STEROL 3-BETA-GLUCOSYLTRANSFERASE UGT80A2"/>
    <property type="match status" value="1"/>
</dbReference>
<keyword evidence="3" id="KW-1185">Reference proteome</keyword>
<feature type="domain" description="Erythromycin biosynthesis protein CIII-like C-terminal" evidence="1">
    <location>
        <begin position="307"/>
        <end position="413"/>
    </location>
</feature>
<evidence type="ECO:0000313" key="2">
    <source>
        <dbReference type="EMBL" id="QHN35010.1"/>
    </source>
</evidence>
<reference evidence="2" key="1">
    <citation type="journal article" date="2021" name="Nat. Microbiol.">
        <title>Cocultivation of an ultrasmall environmental parasitic bacterium with lytic ability against bacteria associated with wastewater foams.</title>
        <authorList>
            <person name="Batinovic S."/>
            <person name="Rose J.J.A."/>
            <person name="Ratcliffe J."/>
            <person name="Seviour R.J."/>
            <person name="Petrovski S."/>
        </authorList>
    </citation>
    <scope>NUCLEOTIDE SEQUENCE</scope>
    <source>
        <strain evidence="2">CON9</strain>
    </source>
</reference>
<dbReference type="SUPFAM" id="SSF53756">
    <property type="entry name" value="UDP-Glycosyltransferase/glycogen phosphorylase"/>
    <property type="match status" value="1"/>
</dbReference>
<dbReference type="Proteomes" id="UP001059836">
    <property type="component" value="Chromosome"/>
</dbReference>
<dbReference type="InterPro" id="IPR010610">
    <property type="entry name" value="EryCIII-like_C"/>
</dbReference>
<proteinExistence type="predicted"/>
<dbReference type="PANTHER" id="PTHR48050">
    <property type="entry name" value="STEROL 3-BETA-GLUCOSYLTRANSFERASE"/>
    <property type="match status" value="1"/>
</dbReference>
<gene>
    <name evidence="2" type="ORF">GII31_08970</name>
</gene>